<dbReference type="RefSeq" id="WP_190618280.1">
    <property type="nucleotide sequence ID" value="NZ_CP061538.1"/>
</dbReference>
<evidence type="ECO:0000313" key="4">
    <source>
        <dbReference type="Proteomes" id="UP000516421"/>
    </source>
</evidence>
<sequence>MKADFARAADEEGSIMLLLIGLGVVLLILATVVIGITSVYIQQQQLQNLSDQLSSAAAQRVTGLSSGSDKPYVRLTNAAVSETVSQTLEQTGAVQEFEALRISNPTGAPDTNTAQVTLSARARIPLVSIVLPEGVEITATSSARSELQQ</sequence>
<proteinExistence type="predicted"/>
<keyword evidence="4" id="KW-1185">Reference proteome</keyword>
<keyword evidence="1" id="KW-0812">Transmembrane</keyword>
<dbReference type="Pfam" id="PF13400">
    <property type="entry name" value="Tad"/>
    <property type="match status" value="1"/>
</dbReference>
<feature type="transmembrane region" description="Helical" evidence="1">
    <location>
        <begin position="15"/>
        <end position="41"/>
    </location>
</feature>
<evidence type="ECO:0000259" key="2">
    <source>
        <dbReference type="Pfam" id="PF13400"/>
    </source>
</evidence>
<name>A0A7H2BLY9_9MICC</name>
<keyword evidence="1" id="KW-0472">Membrane</keyword>
<evidence type="ECO:0000313" key="3">
    <source>
        <dbReference type="EMBL" id="QNV40685.1"/>
    </source>
</evidence>
<protein>
    <recommendedName>
        <fullName evidence="2">Putative Flp pilus-assembly TadG-like N-terminal domain-containing protein</fullName>
    </recommendedName>
</protein>
<dbReference type="AlphaFoldDB" id="A0A7H2BLY9"/>
<accession>A0A7H2BLY9</accession>
<gene>
    <name evidence="3" type="ORF">IDM48_04585</name>
</gene>
<dbReference type="Proteomes" id="UP000516421">
    <property type="component" value="Chromosome"/>
</dbReference>
<feature type="domain" description="Putative Flp pilus-assembly TadG-like N-terminal" evidence="2">
    <location>
        <begin position="13"/>
        <end position="60"/>
    </location>
</feature>
<dbReference type="InterPro" id="IPR028087">
    <property type="entry name" value="Tad_N"/>
</dbReference>
<dbReference type="KEGG" id="rama:IDM48_04585"/>
<reference evidence="3 4" key="1">
    <citation type="submission" date="2020-09" db="EMBL/GenBank/DDBJ databases">
        <title>Investigation of environmental microbe.</title>
        <authorList>
            <person name="Ou Y."/>
            <person name="Kang Q."/>
        </authorList>
    </citation>
    <scope>NUCLEOTIDE SEQUENCE [LARGE SCALE GENOMIC DNA]</scope>
    <source>
        <strain evidence="3 4">KJZ-9</strain>
    </source>
</reference>
<keyword evidence="1" id="KW-1133">Transmembrane helix</keyword>
<dbReference type="EMBL" id="CP061538">
    <property type="protein sequence ID" value="QNV40685.1"/>
    <property type="molecule type" value="Genomic_DNA"/>
</dbReference>
<organism evidence="3 4">
    <name type="scientific">Rothia amarae</name>
    <dbReference type="NCBI Taxonomy" id="169480"/>
    <lineage>
        <taxon>Bacteria</taxon>
        <taxon>Bacillati</taxon>
        <taxon>Actinomycetota</taxon>
        <taxon>Actinomycetes</taxon>
        <taxon>Micrococcales</taxon>
        <taxon>Micrococcaceae</taxon>
        <taxon>Rothia</taxon>
    </lineage>
</organism>
<evidence type="ECO:0000256" key="1">
    <source>
        <dbReference type="SAM" id="Phobius"/>
    </source>
</evidence>